<evidence type="ECO:0000256" key="5">
    <source>
        <dbReference type="ARBA" id="ARBA00023136"/>
    </source>
</evidence>
<evidence type="ECO:0000259" key="8">
    <source>
        <dbReference type="PROSITE" id="PS50202"/>
    </source>
</evidence>
<dbReference type="OrthoDB" id="264603at2759"/>
<protein>
    <recommendedName>
        <fullName evidence="8">MSP domain-containing protein</fullName>
    </recommendedName>
</protein>
<evidence type="ECO:0000313" key="9">
    <source>
        <dbReference type="EMBL" id="SGZ39049.1"/>
    </source>
</evidence>
<dbReference type="SUPFAM" id="SSF49354">
    <property type="entry name" value="PapD-like"/>
    <property type="match status" value="1"/>
</dbReference>
<organism evidence="9 10">
    <name type="scientific">Hanseniaspora guilliermondii</name>
    <dbReference type="NCBI Taxonomy" id="56406"/>
    <lineage>
        <taxon>Eukaryota</taxon>
        <taxon>Fungi</taxon>
        <taxon>Dikarya</taxon>
        <taxon>Ascomycota</taxon>
        <taxon>Saccharomycotina</taxon>
        <taxon>Saccharomycetes</taxon>
        <taxon>Saccharomycodales</taxon>
        <taxon>Saccharomycodaceae</taxon>
        <taxon>Hanseniaspora</taxon>
    </lineage>
</organism>
<sequence length="244" mass="27832">MSVNIVPDNITYYPPFDEPSKTVKITITNTSDETVTFKVKTTTPKNYCVKPNSEVLKPHQKMDVSIVYLGNDNDLLLSHDPSKPYRCKHKFLIESIPCPYEITDVHKAWASLGTEMKSQLQYKVIRVAFDFVNKKPVSEEAKTEDIIEEKEDTKEIEEPVEEPTKETIQEPVPEVVEKPSKEEDDAANKTVETIYNDEKIEEEEETPTKTVQETQVVEADSSNSILLMVLVVIIAAGFYQFIKK</sequence>
<evidence type="ECO:0000256" key="3">
    <source>
        <dbReference type="ARBA" id="ARBA00022692"/>
    </source>
</evidence>
<evidence type="ECO:0000256" key="1">
    <source>
        <dbReference type="ARBA" id="ARBA00004211"/>
    </source>
</evidence>
<dbReference type="InterPro" id="IPR000535">
    <property type="entry name" value="MSP_dom"/>
</dbReference>
<gene>
    <name evidence="9" type="ORF">HGUI_01249</name>
</gene>
<keyword evidence="5 7" id="KW-0472">Membrane</keyword>
<dbReference type="InterPro" id="IPR008962">
    <property type="entry name" value="PapD-like_sf"/>
</dbReference>
<accession>A0A1L0CKX1</accession>
<comment type="subcellular location">
    <subcellularLocation>
        <location evidence="1">Membrane</location>
        <topology evidence="1">Single-pass type IV membrane protein</topology>
    </subcellularLocation>
</comment>
<dbReference type="Proteomes" id="UP000183365">
    <property type="component" value="Unassembled WGS sequence"/>
</dbReference>
<reference evidence="10" key="1">
    <citation type="submission" date="2016-11" db="EMBL/GenBank/DDBJ databases">
        <authorList>
            <person name="Guldener U."/>
        </authorList>
    </citation>
    <scope>NUCLEOTIDE SEQUENCE [LARGE SCALE GENOMIC DNA]</scope>
</reference>
<evidence type="ECO:0000313" key="10">
    <source>
        <dbReference type="Proteomes" id="UP000183365"/>
    </source>
</evidence>
<dbReference type="GO" id="GO:0005789">
    <property type="term" value="C:endoplasmic reticulum membrane"/>
    <property type="evidence" value="ECO:0007669"/>
    <property type="project" value="InterPro"/>
</dbReference>
<dbReference type="PANTHER" id="PTHR10809">
    <property type="entry name" value="VESICLE-ASSOCIATED MEMBRANE PROTEIN-ASSOCIATED PROTEIN"/>
    <property type="match status" value="1"/>
</dbReference>
<feature type="compositionally biased region" description="Basic and acidic residues" evidence="6">
    <location>
        <begin position="151"/>
        <end position="168"/>
    </location>
</feature>
<dbReference type="AlphaFoldDB" id="A0A1L0CKX1"/>
<dbReference type="GO" id="GO:0033149">
    <property type="term" value="F:FFAT motif binding"/>
    <property type="evidence" value="ECO:0007669"/>
    <property type="project" value="TreeGrafter"/>
</dbReference>
<evidence type="ECO:0000256" key="6">
    <source>
        <dbReference type="SAM" id="MobiDB-lite"/>
    </source>
</evidence>
<dbReference type="GO" id="GO:0061817">
    <property type="term" value="P:endoplasmic reticulum-plasma membrane tethering"/>
    <property type="evidence" value="ECO:0007669"/>
    <property type="project" value="TreeGrafter"/>
</dbReference>
<dbReference type="GO" id="GO:0005886">
    <property type="term" value="C:plasma membrane"/>
    <property type="evidence" value="ECO:0007669"/>
    <property type="project" value="TreeGrafter"/>
</dbReference>
<dbReference type="PROSITE" id="PS50202">
    <property type="entry name" value="MSP"/>
    <property type="match status" value="1"/>
</dbReference>
<dbReference type="EMBL" id="FQNF01000016">
    <property type="protein sequence ID" value="SGZ39049.1"/>
    <property type="molecule type" value="Genomic_DNA"/>
</dbReference>
<evidence type="ECO:0000256" key="2">
    <source>
        <dbReference type="ARBA" id="ARBA00008932"/>
    </source>
</evidence>
<feature type="region of interest" description="Disordered" evidence="6">
    <location>
        <begin position="151"/>
        <end position="213"/>
    </location>
</feature>
<keyword evidence="4 7" id="KW-1133">Transmembrane helix</keyword>
<dbReference type="PANTHER" id="PTHR10809:SF6">
    <property type="entry name" value="AT11025P-RELATED"/>
    <property type="match status" value="1"/>
</dbReference>
<name>A0A1L0CKX1_9ASCO</name>
<keyword evidence="3 7" id="KW-0812">Transmembrane</keyword>
<dbReference type="GO" id="GO:0090158">
    <property type="term" value="P:endoplasmic reticulum membrane organization"/>
    <property type="evidence" value="ECO:0007669"/>
    <property type="project" value="TreeGrafter"/>
</dbReference>
<feature type="transmembrane region" description="Helical" evidence="7">
    <location>
        <begin position="225"/>
        <end position="242"/>
    </location>
</feature>
<keyword evidence="10" id="KW-1185">Reference proteome</keyword>
<dbReference type="Pfam" id="PF00635">
    <property type="entry name" value="Motile_Sperm"/>
    <property type="match status" value="1"/>
</dbReference>
<dbReference type="VEuPathDB" id="FungiDB:HGUI_01249"/>
<dbReference type="InterPro" id="IPR013783">
    <property type="entry name" value="Ig-like_fold"/>
</dbReference>
<feature type="domain" description="MSP" evidence="8">
    <location>
        <begin position="2"/>
        <end position="127"/>
    </location>
</feature>
<proteinExistence type="inferred from homology"/>
<evidence type="ECO:0000256" key="7">
    <source>
        <dbReference type="SAM" id="Phobius"/>
    </source>
</evidence>
<dbReference type="InterPro" id="IPR016763">
    <property type="entry name" value="VAP"/>
</dbReference>
<dbReference type="Gene3D" id="2.60.40.10">
    <property type="entry name" value="Immunoglobulins"/>
    <property type="match status" value="1"/>
</dbReference>
<comment type="similarity">
    <text evidence="2">Belongs to the VAMP-associated protein (VAP) (TC 9.B.17) family.</text>
</comment>
<evidence type="ECO:0000256" key="4">
    <source>
        <dbReference type="ARBA" id="ARBA00022989"/>
    </source>
</evidence>